<evidence type="ECO:0000256" key="1">
    <source>
        <dbReference type="SAM" id="Phobius"/>
    </source>
</evidence>
<dbReference type="Proteomes" id="UP000809290">
    <property type="component" value="Unassembled WGS sequence"/>
</dbReference>
<evidence type="ECO:0000313" key="2">
    <source>
        <dbReference type="EMBL" id="MBM7815495.1"/>
    </source>
</evidence>
<reference evidence="2 3" key="1">
    <citation type="submission" date="2021-01" db="EMBL/GenBank/DDBJ databases">
        <title>Sequencing the genomes of 1000 actinobacteria strains.</title>
        <authorList>
            <person name="Klenk H.-P."/>
        </authorList>
    </citation>
    <scope>NUCLEOTIDE SEQUENCE [LARGE SCALE GENOMIC DNA]</scope>
    <source>
        <strain evidence="2 3">DSM 13657</strain>
    </source>
</reference>
<name>A0ABS2SGX1_9MICO</name>
<dbReference type="EMBL" id="JAFBCP010000001">
    <property type="protein sequence ID" value="MBM7815495.1"/>
    <property type="molecule type" value="Genomic_DNA"/>
</dbReference>
<keyword evidence="1" id="KW-1133">Transmembrane helix</keyword>
<gene>
    <name evidence="2" type="ORF">JOE56_000189</name>
</gene>
<organism evidence="2 3">
    <name type="scientific">Brevibacterium paucivorans</name>
    <dbReference type="NCBI Taxonomy" id="170994"/>
    <lineage>
        <taxon>Bacteria</taxon>
        <taxon>Bacillati</taxon>
        <taxon>Actinomycetota</taxon>
        <taxon>Actinomycetes</taxon>
        <taxon>Micrococcales</taxon>
        <taxon>Brevibacteriaceae</taxon>
        <taxon>Brevibacterium</taxon>
    </lineage>
</organism>
<keyword evidence="1" id="KW-0812">Transmembrane</keyword>
<sequence length="51" mass="5707">MASALVVLAQEAHETVVELPMHPIWYGVIAFSILMLLGIITLSWKGISYRH</sequence>
<comment type="caution">
    <text evidence="2">The sequence shown here is derived from an EMBL/GenBank/DDBJ whole genome shotgun (WGS) entry which is preliminary data.</text>
</comment>
<dbReference type="RefSeq" id="WP_204514434.1">
    <property type="nucleotide sequence ID" value="NZ_JAFBCP010000001.1"/>
</dbReference>
<keyword evidence="3" id="KW-1185">Reference proteome</keyword>
<keyword evidence="1" id="KW-0472">Membrane</keyword>
<protein>
    <submittedName>
        <fullName evidence="2">Uncharacterized protein</fullName>
    </submittedName>
</protein>
<proteinExistence type="predicted"/>
<feature type="transmembrane region" description="Helical" evidence="1">
    <location>
        <begin position="24"/>
        <end position="44"/>
    </location>
</feature>
<evidence type="ECO:0000313" key="3">
    <source>
        <dbReference type="Proteomes" id="UP000809290"/>
    </source>
</evidence>
<accession>A0ABS2SGX1</accession>